<protein>
    <submittedName>
        <fullName evidence="2">Cell division protein FtsB</fullName>
    </submittedName>
</protein>
<proteinExistence type="predicted"/>
<evidence type="ECO:0000313" key="3">
    <source>
        <dbReference type="Proteomes" id="UP000199150"/>
    </source>
</evidence>
<keyword evidence="2" id="KW-0132">Cell division</keyword>
<accession>A0A1G4PLL3</accession>
<gene>
    <name evidence="2" type="ORF">SAMN02927928_0478</name>
</gene>
<dbReference type="GO" id="GO:0051301">
    <property type="term" value="P:cell division"/>
    <property type="evidence" value="ECO:0007669"/>
    <property type="project" value="UniProtKB-KW"/>
</dbReference>
<evidence type="ECO:0000313" key="2">
    <source>
        <dbReference type="EMBL" id="SCW33147.1"/>
    </source>
</evidence>
<keyword evidence="3" id="KW-1185">Reference proteome</keyword>
<dbReference type="InterPro" id="IPR007060">
    <property type="entry name" value="FtsL/DivIC"/>
</dbReference>
<sequence length="104" mass="12022">MFFRLRPYLPTAIITLVLTYVCVQYLTGDKGFFSQESRNREMVIKEQQLAQLKTERADLEARAKYLRTDNLSKDLLEERARVLLGLSEPKAYVIRGPIVQNANS</sequence>
<organism evidence="2 3">
    <name type="scientific">Asticcacaulis taihuensis</name>
    <dbReference type="NCBI Taxonomy" id="260084"/>
    <lineage>
        <taxon>Bacteria</taxon>
        <taxon>Pseudomonadati</taxon>
        <taxon>Pseudomonadota</taxon>
        <taxon>Alphaproteobacteria</taxon>
        <taxon>Caulobacterales</taxon>
        <taxon>Caulobacteraceae</taxon>
        <taxon>Asticcacaulis</taxon>
    </lineage>
</organism>
<dbReference type="Pfam" id="PF04977">
    <property type="entry name" value="DivIC"/>
    <property type="match status" value="1"/>
</dbReference>
<dbReference type="EMBL" id="FMTS01000001">
    <property type="protein sequence ID" value="SCW33147.1"/>
    <property type="molecule type" value="Genomic_DNA"/>
</dbReference>
<keyword evidence="2" id="KW-0131">Cell cycle</keyword>
<evidence type="ECO:0000256" key="1">
    <source>
        <dbReference type="SAM" id="Coils"/>
    </source>
</evidence>
<keyword evidence="1" id="KW-0175">Coiled coil</keyword>
<dbReference type="OrthoDB" id="9815600at2"/>
<dbReference type="Proteomes" id="UP000199150">
    <property type="component" value="Unassembled WGS sequence"/>
</dbReference>
<feature type="coiled-coil region" evidence="1">
    <location>
        <begin position="42"/>
        <end position="69"/>
    </location>
</feature>
<dbReference type="AlphaFoldDB" id="A0A1G4PLL3"/>
<reference evidence="3" key="1">
    <citation type="submission" date="2016-10" db="EMBL/GenBank/DDBJ databases">
        <authorList>
            <person name="Varghese N."/>
            <person name="Submissions S."/>
        </authorList>
    </citation>
    <scope>NUCLEOTIDE SEQUENCE [LARGE SCALE GENOMIC DNA]</scope>
    <source>
        <strain evidence="3">CGMCC 1.3431</strain>
    </source>
</reference>
<name>A0A1G4PLL3_9CAUL</name>
<dbReference type="STRING" id="260084.SAMN02927928_0478"/>